<dbReference type="OrthoDB" id="2337158at2759"/>
<dbReference type="InParanoid" id="A0A369JTU7"/>
<gene>
    <name evidence="2" type="ORF">Hypma_010585</name>
</gene>
<dbReference type="Proteomes" id="UP000076154">
    <property type="component" value="Unassembled WGS sequence"/>
</dbReference>
<evidence type="ECO:0000313" key="3">
    <source>
        <dbReference type="Proteomes" id="UP000076154"/>
    </source>
</evidence>
<keyword evidence="3" id="KW-1185">Reference proteome</keyword>
<evidence type="ECO:0000313" key="2">
    <source>
        <dbReference type="EMBL" id="RDB22166.1"/>
    </source>
</evidence>
<feature type="region of interest" description="Disordered" evidence="1">
    <location>
        <begin position="388"/>
        <end position="416"/>
    </location>
</feature>
<dbReference type="AlphaFoldDB" id="A0A369JTU7"/>
<proteinExistence type="predicted"/>
<name>A0A369JTU7_HYPMA</name>
<comment type="caution">
    <text evidence="2">The sequence shown here is derived from an EMBL/GenBank/DDBJ whole genome shotgun (WGS) entry which is preliminary data.</text>
</comment>
<reference evidence="2" key="1">
    <citation type="submission" date="2018-04" db="EMBL/GenBank/DDBJ databases">
        <title>Whole genome sequencing of Hypsizygus marmoreus.</title>
        <authorList>
            <person name="Choi I.-G."/>
            <person name="Min B."/>
            <person name="Kim J.-G."/>
            <person name="Kim S."/>
            <person name="Oh Y.-L."/>
            <person name="Kong W.-S."/>
            <person name="Park H."/>
            <person name="Jeong J."/>
            <person name="Song E.-S."/>
        </authorList>
    </citation>
    <scope>NUCLEOTIDE SEQUENCE [LARGE SCALE GENOMIC DNA]</scope>
    <source>
        <strain evidence="2">51987-8</strain>
    </source>
</reference>
<protein>
    <submittedName>
        <fullName evidence="2">Uncharacterized protein</fullName>
    </submittedName>
</protein>
<evidence type="ECO:0000256" key="1">
    <source>
        <dbReference type="SAM" id="MobiDB-lite"/>
    </source>
</evidence>
<organism evidence="2 3">
    <name type="scientific">Hypsizygus marmoreus</name>
    <name type="common">White beech mushroom</name>
    <name type="synonym">Agaricus marmoreus</name>
    <dbReference type="NCBI Taxonomy" id="39966"/>
    <lineage>
        <taxon>Eukaryota</taxon>
        <taxon>Fungi</taxon>
        <taxon>Dikarya</taxon>
        <taxon>Basidiomycota</taxon>
        <taxon>Agaricomycotina</taxon>
        <taxon>Agaricomycetes</taxon>
        <taxon>Agaricomycetidae</taxon>
        <taxon>Agaricales</taxon>
        <taxon>Tricholomatineae</taxon>
        <taxon>Lyophyllaceae</taxon>
        <taxon>Hypsizygus</taxon>
    </lineage>
</organism>
<feature type="region of interest" description="Disordered" evidence="1">
    <location>
        <begin position="120"/>
        <end position="145"/>
    </location>
</feature>
<accession>A0A369JTU7</accession>
<sequence length="514" mass="56435">MTSAAEQRDGTVERDMSAHQRGIVDTCLEEGQFESAIAVMEQLRSSHYKPPISHIRQLIYISLQPEHPPAGNDVVNAADGPSSPSKMALRKRVPSGAAVPAAHRLLMSYALTNSPETIAGALPRYDDPRRDEPTPTADDSLESAIGPESMCIPKAKCCWSFLAEGFTQRQRRVFSTPRGKGKKRAHVFEEESVETLTDVAVVGEHSWAVLDWILLLFEQDEMLTAARGLGRFSPLLLQQIPCPRNASGPRWDTEFPLRIVFYCLEQPDLRRQMTGSRLITLVRYPHTPIPPFSTNIPLTPTPPQLINLSSTPHLDLPMFVSSVFSRLTIAQSRNLLAVLFSFLSPTPAVHRFKIALCQKFLADAGGGGGAQHGGRAQIRVQPRAIRGLTRADSSGTGNDLSKCVPANTPHSPNKHPLPDYAEIQRLIGSKNLSPSSMALSLSLSSLLRIKFELLNSYGMLQSEMSSAEKDVDWSKALQGGELKGVLDVAFGDEGQLEGENRVFRDSLKAMSSVW</sequence>
<feature type="compositionally biased region" description="Basic and acidic residues" evidence="1">
    <location>
        <begin position="124"/>
        <end position="133"/>
    </location>
</feature>
<dbReference type="EMBL" id="LUEZ02000052">
    <property type="protein sequence ID" value="RDB22166.1"/>
    <property type="molecule type" value="Genomic_DNA"/>
</dbReference>